<feature type="region of interest" description="Disordered" evidence="1">
    <location>
        <begin position="142"/>
        <end position="306"/>
    </location>
</feature>
<evidence type="ECO:0000256" key="1">
    <source>
        <dbReference type="SAM" id="MobiDB-lite"/>
    </source>
</evidence>
<proteinExistence type="predicted"/>
<organism evidence="2 3">
    <name type="scientific">Mycena metata</name>
    <dbReference type="NCBI Taxonomy" id="1033252"/>
    <lineage>
        <taxon>Eukaryota</taxon>
        <taxon>Fungi</taxon>
        <taxon>Dikarya</taxon>
        <taxon>Basidiomycota</taxon>
        <taxon>Agaricomycotina</taxon>
        <taxon>Agaricomycetes</taxon>
        <taxon>Agaricomycetidae</taxon>
        <taxon>Agaricales</taxon>
        <taxon>Marasmiineae</taxon>
        <taxon>Mycenaceae</taxon>
        <taxon>Mycena</taxon>
    </lineage>
</organism>
<reference evidence="2" key="1">
    <citation type="submission" date="2023-03" db="EMBL/GenBank/DDBJ databases">
        <title>Massive genome expansion in bonnet fungi (Mycena s.s.) driven by repeated elements and novel gene families across ecological guilds.</title>
        <authorList>
            <consortium name="Lawrence Berkeley National Laboratory"/>
            <person name="Harder C.B."/>
            <person name="Miyauchi S."/>
            <person name="Viragh M."/>
            <person name="Kuo A."/>
            <person name="Thoen E."/>
            <person name="Andreopoulos B."/>
            <person name="Lu D."/>
            <person name="Skrede I."/>
            <person name="Drula E."/>
            <person name="Henrissat B."/>
            <person name="Morin E."/>
            <person name="Kohler A."/>
            <person name="Barry K."/>
            <person name="LaButti K."/>
            <person name="Morin E."/>
            <person name="Salamov A."/>
            <person name="Lipzen A."/>
            <person name="Mereny Z."/>
            <person name="Hegedus B."/>
            <person name="Baldrian P."/>
            <person name="Stursova M."/>
            <person name="Weitz H."/>
            <person name="Taylor A."/>
            <person name="Grigoriev I.V."/>
            <person name="Nagy L.G."/>
            <person name="Martin F."/>
            <person name="Kauserud H."/>
        </authorList>
    </citation>
    <scope>NUCLEOTIDE SEQUENCE</scope>
    <source>
        <strain evidence="2">CBHHK182m</strain>
    </source>
</reference>
<feature type="region of interest" description="Disordered" evidence="1">
    <location>
        <begin position="1"/>
        <end position="72"/>
    </location>
</feature>
<evidence type="ECO:0000313" key="2">
    <source>
        <dbReference type="EMBL" id="KAJ7727896.1"/>
    </source>
</evidence>
<feature type="compositionally biased region" description="Low complexity" evidence="1">
    <location>
        <begin position="62"/>
        <end position="72"/>
    </location>
</feature>
<keyword evidence="3" id="KW-1185">Reference proteome</keyword>
<evidence type="ECO:0000313" key="3">
    <source>
        <dbReference type="Proteomes" id="UP001215598"/>
    </source>
</evidence>
<protein>
    <submittedName>
        <fullName evidence="2">Uncharacterized protein</fullName>
    </submittedName>
</protein>
<feature type="compositionally biased region" description="Basic and acidic residues" evidence="1">
    <location>
        <begin position="146"/>
        <end position="156"/>
    </location>
</feature>
<feature type="compositionally biased region" description="Polar residues" evidence="1">
    <location>
        <begin position="204"/>
        <end position="213"/>
    </location>
</feature>
<dbReference type="AlphaFoldDB" id="A0AAD7MQ84"/>
<accession>A0AAD7MQ84</accession>
<feature type="compositionally biased region" description="Low complexity" evidence="1">
    <location>
        <begin position="272"/>
        <end position="281"/>
    </location>
</feature>
<gene>
    <name evidence="2" type="ORF">B0H16DRAFT_1589644</name>
</gene>
<sequence length="332" mass="36558">MPNPGSASHKRPFQDITDRFISSPRPKRKPKIPGGALGEKLRLRVIETTKPFPSSLPPSSPPLYSSSSHGLPLLNSEDEVAQEVHDEPVFGRDDFGSMLLSDEDGDEDAENRPPETLSDPFGFFAVERKLKAEREVIPIAAQRASRLTDDKERDDGLVMPPTPHKPALGKRRLSATADVLSPAATSLGSPSPLKGVGTHHSNEQSDMNTSYETLLQERDVDDDGDDAPPKSKRARQSSETSLPPRRSTRGQSKPTAKEKEKKAVAKPKRARAAPAKAKVGATGKGKGKKKVVEDNDSDDDPQEKFEAERQARLEYFRKLDDYSFEKENVYVV</sequence>
<feature type="region of interest" description="Disordered" evidence="1">
    <location>
        <begin position="88"/>
        <end position="120"/>
    </location>
</feature>
<comment type="caution">
    <text evidence="2">The sequence shown here is derived from an EMBL/GenBank/DDBJ whole genome shotgun (WGS) entry which is preliminary data.</text>
</comment>
<name>A0AAD7MQ84_9AGAR</name>
<dbReference type="EMBL" id="JARKIB010000176">
    <property type="protein sequence ID" value="KAJ7727896.1"/>
    <property type="molecule type" value="Genomic_DNA"/>
</dbReference>
<dbReference type="Proteomes" id="UP001215598">
    <property type="component" value="Unassembled WGS sequence"/>
</dbReference>